<feature type="domain" description="Transposase IS200-like" evidence="1">
    <location>
        <begin position="11"/>
        <end position="165"/>
    </location>
</feature>
<dbReference type="PANTHER" id="PTHR34322:SF2">
    <property type="entry name" value="TRANSPOSASE IS200-LIKE DOMAIN-CONTAINING PROTEIN"/>
    <property type="match status" value="1"/>
</dbReference>
<dbReference type="Proteomes" id="UP000663929">
    <property type="component" value="Chromosome"/>
</dbReference>
<name>A0A8A4THJ7_SULCO</name>
<accession>A0A8A4THJ7</accession>
<dbReference type="KEGG" id="scor:J3U87_25830"/>
<dbReference type="SUPFAM" id="SSF143422">
    <property type="entry name" value="Transposase IS200-like"/>
    <property type="match status" value="1"/>
</dbReference>
<dbReference type="SMART" id="SM01321">
    <property type="entry name" value="Y1_Tnp"/>
    <property type="match status" value="1"/>
</dbReference>
<dbReference type="InterPro" id="IPR002686">
    <property type="entry name" value="Transposase_17"/>
</dbReference>
<dbReference type="RefSeq" id="WP_237378666.1">
    <property type="nucleotide sequence ID" value="NZ_CP071793.1"/>
</dbReference>
<dbReference type="InterPro" id="IPR036515">
    <property type="entry name" value="Transposase_17_sf"/>
</dbReference>
<dbReference type="Gene3D" id="3.30.70.1290">
    <property type="entry name" value="Transposase IS200-like"/>
    <property type="match status" value="1"/>
</dbReference>
<reference evidence="2" key="1">
    <citation type="submission" date="2021-03" db="EMBL/GenBank/DDBJ databases">
        <title>Acanthopleuribacteraceae sp. M133.</title>
        <authorList>
            <person name="Wang G."/>
        </authorList>
    </citation>
    <scope>NUCLEOTIDE SEQUENCE</scope>
    <source>
        <strain evidence="2">M133</strain>
    </source>
</reference>
<evidence type="ECO:0000259" key="1">
    <source>
        <dbReference type="SMART" id="SM01321"/>
    </source>
</evidence>
<protein>
    <submittedName>
        <fullName evidence="2">Transposase</fullName>
    </submittedName>
</protein>
<dbReference type="GO" id="GO:0006313">
    <property type="term" value="P:DNA transposition"/>
    <property type="evidence" value="ECO:0007669"/>
    <property type="project" value="InterPro"/>
</dbReference>
<organism evidence="2 3">
    <name type="scientific">Sulfidibacter corallicola</name>
    <dbReference type="NCBI Taxonomy" id="2818388"/>
    <lineage>
        <taxon>Bacteria</taxon>
        <taxon>Pseudomonadati</taxon>
        <taxon>Acidobacteriota</taxon>
        <taxon>Holophagae</taxon>
        <taxon>Acanthopleuribacterales</taxon>
        <taxon>Acanthopleuribacteraceae</taxon>
        <taxon>Sulfidibacter</taxon>
    </lineage>
</organism>
<dbReference type="GO" id="GO:0003677">
    <property type="term" value="F:DNA binding"/>
    <property type="evidence" value="ECO:0007669"/>
    <property type="project" value="InterPro"/>
</dbReference>
<evidence type="ECO:0000313" key="3">
    <source>
        <dbReference type="Proteomes" id="UP000663929"/>
    </source>
</evidence>
<evidence type="ECO:0000313" key="2">
    <source>
        <dbReference type="EMBL" id="QTD49020.1"/>
    </source>
</evidence>
<dbReference type="EMBL" id="CP071793">
    <property type="protein sequence ID" value="QTD49020.1"/>
    <property type="molecule type" value="Genomic_DNA"/>
</dbReference>
<proteinExistence type="predicted"/>
<dbReference type="GO" id="GO:0004803">
    <property type="term" value="F:transposase activity"/>
    <property type="evidence" value="ECO:0007669"/>
    <property type="project" value="InterPro"/>
</dbReference>
<sequence length="221" mass="26138">MSRRPRIKPQQPVTRYHVMTRTAQQAFYLSDQWVPGFKDRCLQIIEAMADIYYVDLFAWVLMDNHYHLCIEVRRPDICAMDIQARYERLQEHKTSPRPWRTEYVDRYYRRFTDLSRFMAEINLRMTRAFNKACGTSGHMWGGRFKSKIIENDESMLRVMTYIEQNPVRAGICQRPSEYEWCSAGNCHQRLAMGRSTTVPAVGFVGTWPKEKRALNIVDPVV</sequence>
<dbReference type="AlphaFoldDB" id="A0A8A4THJ7"/>
<gene>
    <name evidence="2" type="ORF">J3U87_25830</name>
</gene>
<dbReference type="PANTHER" id="PTHR34322">
    <property type="entry name" value="TRANSPOSASE, Y1_TNP DOMAIN-CONTAINING"/>
    <property type="match status" value="1"/>
</dbReference>
<keyword evidence="3" id="KW-1185">Reference proteome</keyword>